<dbReference type="InterPro" id="IPR004518">
    <property type="entry name" value="MazG-like_dom"/>
</dbReference>
<comment type="caution">
    <text evidence="2">The sequence shown here is derived from an EMBL/GenBank/DDBJ whole genome shotgun (WGS) entry which is preliminary data.</text>
</comment>
<dbReference type="Gene3D" id="1.10.287.1080">
    <property type="entry name" value="MazG-like"/>
    <property type="match status" value="1"/>
</dbReference>
<organism evidence="2">
    <name type="scientific">marine sediment metagenome</name>
    <dbReference type="NCBI Taxonomy" id="412755"/>
    <lineage>
        <taxon>unclassified sequences</taxon>
        <taxon>metagenomes</taxon>
        <taxon>ecological metagenomes</taxon>
    </lineage>
</organism>
<evidence type="ECO:0000313" key="2">
    <source>
        <dbReference type="EMBL" id="KKN65416.1"/>
    </source>
</evidence>
<evidence type="ECO:0000259" key="1">
    <source>
        <dbReference type="Pfam" id="PF03819"/>
    </source>
</evidence>
<dbReference type="Pfam" id="PF03819">
    <property type="entry name" value="MazG"/>
    <property type="match status" value="1"/>
</dbReference>
<feature type="domain" description="NTP pyrophosphohydrolase MazG-like" evidence="1">
    <location>
        <begin position="35"/>
        <end position="114"/>
    </location>
</feature>
<proteinExistence type="predicted"/>
<dbReference type="AlphaFoldDB" id="A0A0F9UW60"/>
<gene>
    <name evidence="2" type="ORF">LCGC14_0481360</name>
</gene>
<reference evidence="2" key="1">
    <citation type="journal article" date="2015" name="Nature">
        <title>Complex archaea that bridge the gap between prokaryotes and eukaryotes.</title>
        <authorList>
            <person name="Spang A."/>
            <person name="Saw J.H."/>
            <person name="Jorgensen S.L."/>
            <person name="Zaremba-Niedzwiedzka K."/>
            <person name="Martijn J."/>
            <person name="Lind A.E."/>
            <person name="van Eijk R."/>
            <person name="Schleper C."/>
            <person name="Guy L."/>
            <person name="Ettema T.J."/>
        </authorList>
    </citation>
    <scope>NUCLEOTIDE SEQUENCE</scope>
</reference>
<protein>
    <recommendedName>
        <fullName evidence="1">NTP pyrophosphohydrolase MazG-like domain-containing protein</fullName>
    </recommendedName>
</protein>
<name>A0A0F9UW60_9ZZZZ</name>
<sequence>MIIAPQTAEQYMQFLKDTSWYKHAGHNDSGEIAYLALGLAGETGEFVDQVKKIVRVSGFNNYNEFRRILAESGREELLVEELGDVLWYMTRLMDVLNIDIQELMVRNTYKLYARLREKPEFKDLEWPFTDPFISYENVKERIDHVCID</sequence>
<accession>A0A0F9UW60</accession>
<dbReference type="SUPFAM" id="SSF101386">
    <property type="entry name" value="all-alpha NTP pyrophosphatases"/>
    <property type="match status" value="1"/>
</dbReference>
<dbReference type="EMBL" id="LAZR01000524">
    <property type="protein sequence ID" value="KKN65416.1"/>
    <property type="molecule type" value="Genomic_DNA"/>
</dbReference>